<keyword evidence="3" id="KW-1185">Reference proteome</keyword>
<name>A0A1M2VEM0_TRAPU</name>
<gene>
    <name evidence="2" type="ORF">TRAPUB_3174</name>
</gene>
<evidence type="ECO:0000256" key="1">
    <source>
        <dbReference type="SAM" id="MobiDB-lite"/>
    </source>
</evidence>
<sequence>MARAAERIGYGMELPRGVPPSIDAPSVYMFPAIETVQAVYPARRWRNGTVAVRSNPPTTYRVGPVEVLAYSKVELFGGCTAMTVPKEVVKEAWRSQDQTYDDRLNGEAQRKMRQSQLLKVDGAKSGTNKVGEGEIGRR</sequence>
<dbReference type="AlphaFoldDB" id="A0A1M2VEM0"/>
<accession>A0A1M2VEM0</accession>
<dbReference type="Proteomes" id="UP000184267">
    <property type="component" value="Unassembled WGS sequence"/>
</dbReference>
<organism evidence="2 3">
    <name type="scientific">Trametes pubescens</name>
    <name type="common">White-rot fungus</name>
    <dbReference type="NCBI Taxonomy" id="154538"/>
    <lineage>
        <taxon>Eukaryota</taxon>
        <taxon>Fungi</taxon>
        <taxon>Dikarya</taxon>
        <taxon>Basidiomycota</taxon>
        <taxon>Agaricomycotina</taxon>
        <taxon>Agaricomycetes</taxon>
        <taxon>Polyporales</taxon>
        <taxon>Polyporaceae</taxon>
        <taxon>Trametes</taxon>
    </lineage>
</organism>
<proteinExistence type="predicted"/>
<evidence type="ECO:0000313" key="2">
    <source>
        <dbReference type="EMBL" id="OJT05987.1"/>
    </source>
</evidence>
<reference evidence="2 3" key="1">
    <citation type="submission" date="2016-10" db="EMBL/GenBank/DDBJ databases">
        <title>Genome sequence of the basidiomycete white-rot fungus Trametes pubescens.</title>
        <authorList>
            <person name="Makela M.R."/>
            <person name="Granchi Z."/>
            <person name="Peng M."/>
            <person name="De Vries R.P."/>
            <person name="Grigoriev I."/>
            <person name="Riley R."/>
            <person name="Hilden K."/>
        </authorList>
    </citation>
    <scope>NUCLEOTIDE SEQUENCE [LARGE SCALE GENOMIC DNA]</scope>
    <source>
        <strain evidence="2 3">FBCC735</strain>
    </source>
</reference>
<evidence type="ECO:0000313" key="3">
    <source>
        <dbReference type="Proteomes" id="UP000184267"/>
    </source>
</evidence>
<comment type="caution">
    <text evidence="2">The sequence shown here is derived from an EMBL/GenBank/DDBJ whole genome shotgun (WGS) entry which is preliminary data.</text>
</comment>
<feature type="region of interest" description="Disordered" evidence="1">
    <location>
        <begin position="103"/>
        <end position="138"/>
    </location>
</feature>
<dbReference type="EMBL" id="MNAD01001364">
    <property type="protein sequence ID" value="OJT05987.1"/>
    <property type="molecule type" value="Genomic_DNA"/>
</dbReference>
<protein>
    <submittedName>
        <fullName evidence="2">Uncharacterized protein</fullName>
    </submittedName>
</protein>